<sequence length="603" mass="67059">MDPMIAKELDKVVLNLKRKRATRCATYLNGAPHSVLAQWPSFTSPTNKLVKRRRLDGNKSKLANHGAHFRQSLLRRYFNYKKSGRPERLMFYQNGEWTNFPQDVVDLVRKDLEVKKAAVEVEFNGHHLMLDFLHMYQMDLKTGLQHPIAWIDEAGGCFFPEVYGPSDEEAHDFYKQEGGTTNDSLFEEAHGSNEIKLHLEIEINGVGESKLGECSGESNAIVKDIQINAEPACNQYDVEVEDSSNKIDGGKVGEAIEQVQDIGLDACTDSVNGKFDLKTVQEMFLKGMSSFGSTHIVEICHSSSALMQARLELFQKQVEITKKSRGNANVQYAWLASSKRELSTMMKYGLGHCGPSATKSMYGAGIHLAAANSACISANFCDVDENGVRHMVLCRVIMGNMELLGPGTKQFHPSSNDYDSGVDDLESPRHHIVWNMNVNTHIYPEFIVSFKVASDVDGGHSFGTESKHNVSGVTTTCQGPQCPLPSESSTVDMVLDLSISPEGKKADCTPRVPKSPWMPFPMLFAAIKNKIPTKDMELLTKYYGEFRSKYMTRDAFVKKLRVIVGDSLLRTTITSLQCKIPSKSVLESQEANAIAEKAEGSFN</sequence>
<protein>
    <submittedName>
        <fullName evidence="1">Uncharacterized protein</fullName>
    </submittedName>
</protein>
<accession>A0ACB9MV39</accession>
<evidence type="ECO:0000313" key="1">
    <source>
        <dbReference type="EMBL" id="KAI4328030.1"/>
    </source>
</evidence>
<evidence type="ECO:0000313" key="2">
    <source>
        <dbReference type="Proteomes" id="UP000828941"/>
    </source>
</evidence>
<gene>
    <name evidence="1" type="ORF">L6164_020426</name>
</gene>
<keyword evidence="2" id="KW-1185">Reference proteome</keyword>
<organism evidence="1 2">
    <name type="scientific">Bauhinia variegata</name>
    <name type="common">Purple orchid tree</name>
    <name type="synonym">Phanera variegata</name>
    <dbReference type="NCBI Taxonomy" id="167791"/>
    <lineage>
        <taxon>Eukaryota</taxon>
        <taxon>Viridiplantae</taxon>
        <taxon>Streptophyta</taxon>
        <taxon>Embryophyta</taxon>
        <taxon>Tracheophyta</taxon>
        <taxon>Spermatophyta</taxon>
        <taxon>Magnoliopsida</taxon>
        <taxon>eudicotyledons</taxon>
        <taxon>Gunneridae</taxon>
        <taxon>Pentapetalae</taxon>
        <taxon>rosids</taxon>
        <taxon>fabids</taxon>
        <taxon>Fabales</taxon>
        <taxon>Fabaceae</taxon>
        <taxon>Cercidoideae</taxon>
        <taxon>Cercideae</taxon>
        <taxon>Bauhiniinae</taxon>
        <taxon>Bauhinia</taxon>
    </lineage>
</organism>
<reference evidence="1 2" key="1">
    <citation type="journal article" date="2022" name="DNA Res.">
        <title>Chromosomal-level genome assembly of the orchid tree Bauhinia variegata (Leguminosae; Cercidoideae) supports the allotetraploid origin hypothesis of Bauhinia.</title>
        <authorList>
            <person name="Zhong Y."/>
            <person name="Chen Y."/>
            <person name="Zheng D."/>
            <person name="Pang J."/>
            <person name="Liu Y."/>
            <person name="Luo S."/>
            <person name="Meng S."/>
            <person name="Qian L."/>
            <person name="Wei D."/>
            <person name="Dai S."/>
            <person name="Zhou R."/>
        </authorList>
    </citation>
    <scope>NUCLEOTIDE SEQUENCE [LARGE SCALE GENOMIC DNA]</scope>
    <source>
        <strain evidence="1">BV-YZ2020</strain>
    </source>
</reference>
<dbReference type="EMBL" id="CM039433">
    <property type="protein sequence ID" value="KAI4328030.1"/>
    <property type="molecule type" value="Genomic_DNA"/>
</dbReference>
<comment type="caution">
    <text evidence="1">The sequence shown here is derived from an EMBL/GenBank/DDBJ whole genome shotgun (WGS) entry which is preliminary data.</text>
</comment>
<name>A0ACB9MV39_BAUVA</name>
<proteinExistence type="predicted"/>
<dbReference type="Proteomes" id="UP000828941">
    <property type="component" value="Chromosome 8"/>
</dbReference>